<protein>
    <recommendedName>
        <fullName evidence="2">DUF7745 domain-containing protein</fullName>
    </recommendedName>
</protein>
<gene>
    <name evidence="3" type="ORF">Godav_025442</name>
</gene>
<feature type="coiled-coil region" evidence="1">
    <location>
        <begin position="157"/>
        <end position="184"/>
    </location>
</feature>
<dbReference type="InterPro" id="IPR056647">
    <property type="entry name" value="DUF7745"/>
</dbReference>
<evidence type="ECO:0000259" key="2">
    <source>
        <dbReference type="Pfam" id="PF24924"/>
    </source>
</evidence>
<sequence length="195" mass="22875">MKKGFLDKVEDNAAVRTWSEMTQCEKGDSLAEGYVSEFWDFTSISVTQNNLQELKEIWDHWNDEARHHFWKVDKVLYQVFSDNYSPLKEIVATPRRDNISEEKWIAILQNLQEEDIEWRAPWLLPDEILYRCGDFDWVPLLGIWGAVGYAPLLKLEVEKLRMGKTKAEEDLDSLKTDYKKLLLSMRTTGLGKTLE</sequence>
<dbReference type="AlphaFoldDB" id="A0A7J8TJ63"/>
<accession>A0A7J8TJ63</accession>
<comment type="caution">
    <text evidence="3">The sequence shown here is derived from an EMBL/GenBank/DDBJ whole genome shotgun (WGS) entry which is preliminary data.</text>
</comment>
<dbReference type="Pfam" id="PF24924">
    <property type="entry name" value="DUF7745"/>
    <property type="match status" value="1"/>
</dbReference>
<proteinExistence type="predicted"/>
<name>A0A7J8TJ63_GOSDV</name>
<dbReference type="PANTHER" id="PTHR48200">
    <property type="entry name" value="PROTEIN, PUTATIVE-RELATED"/>
    <property type="match status" value="1"/>
</dbReference>
<evidence type="ECO:0000256" key="1">
    <source>
        <dbReference type="SAM" id="Coils"/>
    </source>
</evidence>
<dbReference type="Proteomes" id="UP000593561">
    <property type="component" value="Unassembled WGS sequence"/>
</dbReference>
<dbReference type="EMBL" id="JABFAC010250098">
    <property type="protein sequence ID" value="MBA0638190.1"/>
    <property type="molecule type" value="Genomic_DNA"/>
</dbReference>
<reference evidence="3 4" key="1">
    <citation type="journal article" date="2019" name="Genome Biol. Evol.">
        <title>Insights into the evolution of the New World diploid cottons (Gossypium, subgenus Houzingenia) based on genome sequencing.</title>
        <authorList>
            <person name="Grover C.E."/>
            <person name="Arick M.A. 2nd"/>
            <person name="Thrash A."/>
            <person name="Conover J.L."/>
            <person name="Sanders W.S."/>
            <person name="Peterson D.G."/>
            <person name="Frelichowski J.E."/>
            <person name="Scheffler J.A."/>
            <person name="Scheffler B.E."/>
            <person name="Wendel J.F."/>
        </authorList>
    </citation>
    <scope>NUCLEOTIDE SEQUENCE [LARGE SCALE GENOMIC DNA]</scope>
    <source>
        <strain evidence="3">27</strain>
        <tissue evidence="3">Leaf</tissue>
    </source>
</reference>
<evidence type="ECO:0000313" key="4">
    <source>
        <dbReference type="Proteomes" id="UP000593561"/>
    </source>
</evidence>
<feature type="domain" description="DUF7745" evidence="2">
    <location>
        <begin position="96"/>
        <end position="157"/>
    </location>
</feature>
<organism evidence="3 4">
    <name type="scientific">Gossypium davidsonii</name>
    <name type="common">Davidson's cotton</name>
    <name type="synonym">Gossypium klotzschianum subsp. davidsonii</name>
    <dbReference type="NCBI Taxonomy" id="34287"/>
    <lineage>
        <taxon>Eukaryota</taxon>
        <taxon>Viridiplantae</taxon>
        <taxon>Streptophyta</taxon>
        <taxon>Embryophyta</taxon>
        <taxon>Tracheophyta</taxon>
        <taxon>Spermatophyta</taxon>
        <taxon>Magnoliopsida</taxon>
        <taxon>eudicotyledons</taxon>
        <taxon>Gunneridae</taxon>
        <taxon>Pentapetalae</taxon>
        <taxon>rosids</taxon>
        <taxon>malvids</taxon>
        <taxon>Malvales</taxon>
        <taxon>Malvaceae</taxon>
        <taxon>Malvoideae</taxon>
        <taxon>Gossypium</taxon>
    </lineage>
</organism>
<keyword evidence="1" id="KW-0175">Coiled coil</keyword>
<evidence type="ECO:0000313" key="3">
    <source>
        <dbReference type="EMBL" id="MBA0638190.1"/>
    </source>
</evidence>
<keyword evidence="4" id="KW-1185">Reference proteome</keyword>
<dbReference type="PANTHER" id="PTHR48200:SF1">
    <property type="entry name" value="AMINOTRANSFERASE-LIKE PLANT MOBILE DOMAIN-CONTAINING PROTEIN"/>
    <property type="match status" value="1"/>
</dbReference>